<keyword evidence="2 5" id="KW-0812">Transmembrane</keyword>
<evidence type="ECO:0000256" key="1">
    <source>
        <dbReference type="ARBA" id="ARBA00004141"/>
    </source>
</evidence>
<feature type="transmembrane region" description="Helical" evidence="5">
    <location>
        <begin position="148"/>
        <end position="166"/>
    </location>
</feature>
<feature type="transmembrane region" description="Helical" evidence="5">
    <location>
        <begin position="224"/>
        <end position="242"/>
    </location>
</feature>
<feature type="transmembrane region" description="Helical" evidence="5">
    <location>
        <begin position="85"/>
        <end position="106"/>
    </location>
</feature>
<dbReference type="OrthoDB" id="3437016at2759"/>
<keyword evidence="4 5" id="KW-0472">Membrane</keyword>
<dbReference type="InterPro" id="IPR036259">
    <property type="entry name" value="MFS_trans_sf"/>
</dbReference>
<evidence type="ECO:0000256" key="3">
    <source>
        <dbReference type="ARBA" id="ARBA00022989"/>
    </source>
</evidence>
<dbReference type="PANTHER" id="PTHR23501:SF33">
    <property type="entry name" value="MAJOR FACILITATOR SUPERFAMILY (MFS) PROFILE DOMAIN-CONTAINING PROTEIN"/>
    <property type="match status" value="1"/>
</dbReference>
<feature type="transmembrane region" description="Helical" evidence="5">
    <location>
        <begin position="61"/>
        <end position="78"/>
    </location>
</feature>
<feature type="transmembrane region" description="Helical" evidence="5">
    <location>
        <begin position="194"/>
        <end position="212"/>
    </location>
</feature>
<feature type="transmembrane region" description="Helical" evidence="5">
    <location>
        <begin position="328"/>
        <end position="346"/>
    </location>
</feature>
<dbReference type="SUPFAM" id="SSF103473">
    <property type="entry name" value="MFS general substrate transporter"/>
    <property type="match status" value="2"/>
</dbReference>
<name>A0A0G2H7C6_PHACM</name>
<dbReference type="InterPro" id="IPR011701">
    <property type="entry name" value="MFS"/>
</dbReference>
<dbReference type="EMBL" id="LCWF01000058">
    <property type="protein sequence ID" value="KKY24555.1"/>
    <property type="molecule type" value="Genomic_DNA"/>
</dbReference>
<dbReference type="PANTHER" id="PTHR23501">
    <property type="entry name" value="MAJOR FACILITATOR SUPERFAMILY"/>
    <property type="match status" value="1"/>
</dbReference>
<comment type="subcellular location">
    <subcellularLocation>
        <location evidence="1">Membrane</location>
        <topology evidence="1">Multi-pass membrane protein</topology>
    </subcellularLocation>
</comment>
<dbReference type="GO" id="GO:0000329">
    <property type="term" value="C:fungal-type vacuole membrane"/>
    <property type="evidence" value="ECO:0007669"/>
    <property type="project" value="TreeGrafter"/>
</dbReference>
<evidence type="ECO:0000256" key="2">
    <source>
        <dbReference type="ARBA" id="ARBA00022692"/>
    </source>
</evidence>
<dbReference type="InterPro" id="IPR020846">
    <property type="entry name" value="MFS_dom"/>
</dbReference>
<evidence type="ECO:0000256" key="5">
    <source>
        <dbReference type="SAM" id="Phobius"/>
    </source>
</evidence>
<organism evidence="7 8">
    <name type="scientific">Phaeomoniella chlamydospora</name>
    <name type="common">Phaeoacremonium chlamydosporum</name>
    <dbReference type="NCBI Taxonomy" id="158046"/>
    <lineage>
        <taxon>Eukaryota</taxon>
        <taxon>Fungi</taxon>
        <taxon>Dikarya</taxon>
        <taxon>Ascomycota</taxon>
        <taxon>Pezizomycotina</taxon>
        <taxon>Eurotiomycetes</taxon>
        <taxon>Chaetothyriomycetidae</taxon>
        <taxon>Phaeomoniellales</taxon>
        <taxon>Phaeomoniellaceae</taxon>
        <taxon>Phaeomoniella</taxon>
    </lineage>
</organism>
<dbReference type="Gene3D" id="1.20.1250.20">
    <property type="entry name" value="MFS general substrate transporter like domains"/>
    <property type="match status" value="2"/>
</dbReference>
<evidence type="ECO:0000313" key="7">
    <source>
        <dbReference type="EMBL" id="KKY24555.1"/>
    </source>
</evidence>
<accession>A0A0G2H7C6</accession>
<feature type="transmembrane region" description="Helical" evidence="5">
    <location>
        <begin position="263"/>
        <end position="287"/>
    </location>
</feature>
<feature type="transmembrane region" description="Helical" evidence="5">
    <location>
        <begin position="358"/>
        <end position="382"/>
    </location>
</feature>
<evidence type="ECO:0000259" key="6">
    <source>
        <dbReference type="PROSITE" id="PS50850"/>
    </source>
</evidence>
<dbReference type="AlphaFoldDB" id="A0A0G2H7C6"/>
<dbReference type="Pfam" id="PF07690">
    <property type="entry name" value="MFS_1"/>
    <property type="match status" value="1"/>
</dbReference>
<dbReference type="GO" id="GO:0015174">
    <property type="term" value="F:basic amino acid transmembrane transporter activity"/>
    <property type="evidence" value="ECO:0007669"/>
    <property type="project" value="TreeGrafter"/>
</dbReference>
<evidence type="ECO:0000313" key="8">
    <source>
        <dbReference type="Proteomes" id="UP000053317"/>
    </source>
</evidence>
<evidence type="ECO:0000256" key="4">
    <source>
        <dbReference type="ARBA" id="ARBA00023136"/>
    </source>
</evidence>
<feature type="transmembrane region" description="Helical" evidence="5">
    <location>
        <begin position="394"/>
        <end position="415"/>
    </location>
</feature>
<dbReference type="Proteomes" id="UP000053317">
    <property type="component" value="Unassembled WGS sequence"/>
</dbReference>
<proteinExistence type="predicted"/>
<dbReference type="PROSITE" id="PS50850">
    <property type="entry name" value="MFS"/>
    <property type="match status" value="1"/>
</dbReference>
<reference evidence="7 8" key="1">
    <citation type="submission" date="2015-05" db="EMBL/GenBank/DDBJ databases">
        <title>Distinctive expansion of gene families associated with plant cell wall degradation and secondary metabolism in the genomes of grapevine trunk pathogens.</title>
        <authorList>
            <person name="Lawrence D.P."/>
            <person name="Travadon R."/>
            <person name="Rolshausen P.E."/>
            <person name="Baumgartner K."/>
        </authorList>
    </citation>
    <scope>NUCLEOTIDE SEQUENCE [LARGE SCALE GENOMIC DNA]</scope>
    <source>
        <strain evidence="7">UCRPC4</strain>
    </source>
</reference>
<comment type="caution">
    <text evidence="7">The sequence shown here is derived from an EMBL/GenBank/DDBJ whole genome shotgun (WGS) entry which is preliminary data.</text>
</comment>
<sequence>MAVVGPRALHQAHPRLIGHIASEFNALADATWLVTSYGLAQSASQPLYGKLSDIFGRRSNLVVSYSFFIVGCFICGIGNKYWQILAGRAISGIGGAGMTALVSIILTDMVPVRSVAAWRSYVNVAATVGRALGGPVGGWLTDSVGWRWSFYGQCIPTFLGLVLVLWKLPSPAPVTGPDDSEGNEDQETSKFSRIDGIGAVVLAATISFFLLAVDSGTSGKPWPFVVATSLVFLVLLVAFYFVEKRWAKEPVLPIELLAKRDVWSTYLIASLQIAAQFGVFYTVPIYFQIASHKSVTAAGSRLIPAVVGNATGGLLSGYIITKTGRYKHLTTLGSAAACVAYLLLILRWRGHHHPAELVYIFPGGFGSGVIQSTTFIHLAACLDQSEIAIAGTSLYLSQNVGLLVGISLATAVLHAKLRTNLNNDLDGFKHKVDIISRAESSIERIWDLPYAIQRIVVKAYVDSLLYAYAVSLCLAFIALLIGLFIRERKL</sequence>
<keyword evidence="3 5" id="KW-1133">Transmembrane helix</keyword>
<keyword evidence="8" id="KW-1185">Reference proteome</keyword>
<feature type="domain" description="Major facilitator superfamily (MFS) profile" evidence="6">
    <location>
        <begin position="1"/>
        <end position="490"/>
    </location>
</feature>
<feature type="transmembrane region" description="Helical" evidence="5">
    <location>
        <begin position="465"/>
        <end position="485"/>
    </location>
</feature>
<reference evidence="7 8" key="2">
    <citation type="submission" date="2015-05" db="EMBL/GenBank/DDBJ databases">
        <authorList>
            <person name="Morales-Cruz A."/>
            <person name="Amrine K.C."/>
            <person name="Cantu D."/>
        </authorList>
    </citation>
    <scope>NUCLEOTIDE SEQUENCE [LARGE SCALE GENOMIC DNA]</scope>
    <source>
        <strain evidence="7">UCRPC4</strain>
    </source>
</reference>
<protein>
    <submittedName>
        <fullName evidence="7">Putative major facilitator superfamily transporter</fullName>
    </submittedName>
</protein>
<gene>
    <name evidence="7" type="ORF">UCRPC4_g02374</name>
</gene>
<feature type="transmembrane region" description="Helical" evidence="5">
    <location>
        <begin position="302"/>
        <end position="321"/>
    </location>
</feature>